<gene>
    <name evidence="3" type="ordered locus">MODMU_1700</name>
</gene>
<proteinExistence type="predicted"/>
<accession>I4EUS8</accession>
<dbReference type="Pfam" id="PF14280">
    <property type="entry name" value="DUF4365"/>
    <property type="match status" value="1"/>
</dbReference>
<dbReference type="EMBL" id="FO203431">
    <property type="protein sequence ID" value="CCH87141.1"/>
    <property type="molecule type" value="Genomic_DNA"/>
</dbReference>
<evidence type="ECO:0000256" key="1">
    <source>
        <dbReference type="SAM" id="MobiDB-lite"/>
    </source>
</evidence>
<dbReference type="Proteomes" id="UP000006461">
    <property type="component" value="Chromosome"/>
</dbReference>
<feature type="domain" description="DUF4365" evidence="2">
    <location>
        <begin position="49"/>
        <end position="184"/>
    </location>
</feature>
<dbReference type="InterPro" id="IPR025375">
    <property type="entry name" value="DUF4365"/>
</dbReference>
<evidence type="ECO:0000259" key="2">
    <source>
        <dbReference type="Pfam" id="PF14280"/>
    </source>
</evidence>
<protein>
    <recommendedName>
        <fullName evidence="2">DUF4365 domain-containing protein</fullName>
    </recommendedName>
</protein>
<feature type="region of interest" description="Disordered" evidence="1">
    <location>
        <begin position="450"/>
        <end position="487"/>
    </location>
</feature>
<dbReference type="HOGENOM" id="CLU_616691_0_0_11"/>
<dbReference type="eggNOG" id="ENOG5030HUM">
    <property type="taxonomic scope" value="Bacteria"/>
</dbReference>
<dbReference type="KEGG" id="mmar:MODMU_1700"/>
<sequence>MIESAAAVPAIALPAFASVCGPVSPHLYNCPMRRASGGKRISSSHVIGEAGIALIALRTAEMGHVWHQRQTDAGIDGEIELRDRATGEVRNLVVMVQSKASDQPFPGETDGSFHYIVDARDLEYWLGGNAPVILICSHPRSQEAWWVHINAWFDDPARQKSRRVVFDKGAQAYNSEAAEAIARLAAPAGSGIYLGLAPRGETIISNLLPLEATPARIFSVPLNETRLDQLGPALRKSGVRRSDWIVHGGQSYSFGDFAEPGWEPFLSGAAESRPAEEWLGNEDSQVQRLCAQLLTRSLLDDLHHELAWHGKKKLIYFKATRDLRPRTLPGKARERVVFKGYPNKKDPSRVAYYRHSALRLGYVHDGDTWYAQLDPTYVFTSDGRRDSLYAADNLAGIRRLEKAAAVEGSVRMWASYIRGDKRRIGDPERTLTFGDLREFEAEFGIDDSGWRGRPRSSAEVSEEADVEPVWEAADGSGATDDGDWTLL</sequence>
<reference evidence="3 4" key="1">
    <citation type="journal article" date="2012" name="J. Bacteriol.">
        <title>Genome Sequence of Radiation-Resistant Modestobacter marinus Strain BC501, a Representative Actinobacterium That Thrives on Calcareous Stone Surfaces.</title>
        <authorList>
            <person name="Normand P."/>
            <person name="Gury J."/>
            <person name="Pujic P."/>
            <person name="Chouaia B."/>
            <person name="Crotti E."/>
            <person name="Brusetti L."/>
            <person name="Daffonchio D."/>
            <person name="Vacherie B."/>
            <person name="Barbe V."/>
            <person name="Medigue C."/>
            <person name="Calteau A."/>
            <person name="Ghodhbane-Gtari F."/>
            <person name="Essoussi I."/>
            <person name="Nouioui I."/>
            <person name="Abbassi-Ghozzi I."/>
            <person name="Gtari M."/>
        </authorList>
    </citation>
    <scope>NUCLEOTIDE SEQUENCE [LARGE SCALE GENOMIC DNA]</scope>
    <source>
        <strain evidence="4">BC 501</strain>
    </source>
</reference>
<organism evidence="3 4">
    <name type="scientific">Modestobacter italicus (strain DSM 44449 / CECT 9708 / BC 501)</name>
    <dbReference type="NCBI Taxonomy" id="2732864"/>
    <lineage>
        <taxon>Bacteria</taxon>
        <taxon>Bacillati</taxon>
        <taxon>Actinomycetota</taxon>
        <taxon>Actinomycetes</taxon>
        <taxon>Geodermatophilales</taxon>
        <taxon>Geodermatophilaceae</taxon>
        <taxon>Modestobacter</taxon>
    </lineage>
</organism>
<evidence type="ECO:0000313" key="4">
    <source>
        <dbReference type="Proteomes" id="UP000006461"/>
    </source>
</evidence>
<dbReference type="AlphaFoldDB" id="I4EUS8"/>
<dbReference type="OMA" id="RHHAFVP"/>
<evidence type="ECO:0000313" key="3">
    <source>
        <dbReference type="EMBL" id="CCH87141.1"/>
    </source>
</evidence>
<name>I4EUS8_MODI5</name>
<keyword evidence="4" id="KW-1185">Reference proteome</keyword>